<dbReference type="Pfam" id="PF19864">
    <property type="entry name" value="Radical_SAM_N2"/>
    <property type="match status" value="1"/>
</dbReference>
<dbReference type="InterPro" id="IPR045784">
    <property type="entry name" value="Radical_SAM_N2"/>
</dbReference>
<gene>
    <name evidence="2" type="ORF">S01H4_06963</name>
</gene>
<feature type="domain" description="Radical SAM" evidence="1">
    <location>
        <begin position="57"/>
        <end position="206"/>
    </location>
</feature>
<protein>
    <recommendedName>
        <fullName evidence="1">Radical SAM domain-containing protein</fullName>
    </recommendedName>
</protein>
<accession>X0ZJH9</accession>
<evidence type="ECO:0000259" key="1">
    <source>
        <dbReference type="Pfam" id="PF19864"/>
    </source>
</evidence>
<feature type="non-terminal residue" evidence="2">
    <location>
        <position position="258"/>
    </location>
</feature>
<organism evidence="2">
    <name type="scientific">marine sediment metagenome</name>
    <dbReference type="NCBI Taxonomy" id="412755"/>
    <lineage>
        <taxon>unclassified sequences</taxon>
        <taxon>metagenomes</taxon>
        <taxon>ecological metagenomes</taxon>
    </lineage>
</organism>
<name>X0ZJH9_9ZZZZ</name>
<comment type="caution">
    <text evidence="2">The sequence shown here is derived from an EMBL/GenBank/DDBJ whole genome shotgun (WGS) entry which is preliminary data.</text>
</comment>
<evidence type="ECO:0000313" key="2">
    <source>
        <dbReference type="EMBL" id="GAG58277.1"/>
    </source>
</evidence>
<reference evidence="2" key="1">
    <citation type="journal article" date="2014" name="Front. Microbiol.">
        <title>High frequency of phylogenetically diverse reductive dehalogenase-homologous genes in deep subseafloor sedimentary metagenomes.</title>
        <authorList>
            <person name="Kawai M."/>
            <person name="Futagami T."/>
            <person name="Toyoda A."/>
            <person name="Takaki Y."/>
            <person name="Nishi S."/>
            <person name="Hori S."/>
            <person name="Arai W."/>
            <person name="Tsubouchi T."/>
            <person name="Morono Y."/>
            <person name="Uchiyama I."/>
            <person name="Ito T."/>
            <person name="Fujiyama A."/>
            <person name="Inagaki F."/>
            <person name="Takami H."/>
        </authorList>
    </citation>
    <scope>NUCLEOTIDE SEQUENCE</scope>
    <source>
        <strain evidence="2">Expedition CK06-06</strain>
    </source>
</reference>
<dbReference type="PANTHER" id="PTHR42731">
    <property type="entry name" value="SLL1084 PROTEIN"/>
    <property type="match status" value="1"/>
</dbReference>
<dbReference type="Gene3D" id="3.40.50.280">
    <property type="entry name" value="Cobalamin-binding domain"/>
    <property type="match status" value="1"/>
</dbReference>
<dbReference type="PANTHER" id="PTHR42731:SF1">
    <property type="entry name" value="RADICAL SAM DOMAIN PROTEIN"/>
    <property type="match status" value="1"/>
</dbReference>
<dbReference type="EMBL" id="BART01002220">
    <property type="protein sequence ID" value="GAG58277.1"/>
    <property type="molecule type" value="Genomic_DNA"/>
</dbReference>
<sequence>MDLKPINIYPLIDNVIKPSQYVGGELNSAHKDIKKCKASIVLAFPDLYEIGMSNMAIHILYNVINNHPDFVAERTFAPWLDMEEQMRKTDTPLFSLESRIPVKEFDILGFSVQHELCFTNILNMLNLAKIPIECKDRGNEYPIIIAGGPGVFNPEPIAPFIDFFVIGDGENVIINILEKLSELKNKGFNKNEIVKEMGKINGIYVPSFYDFIYKTDGSVKKIIVKDSFPKNAVKNIIINFGSFSQSLKLIVPNTQIIQ</sequence>
<proteinExistence type="predicted"/>
<dbReference type="AlphaFoldDB" id="X0ZJH9"/>